<evidence type="ECO:0000256" key="2">
    <source>
        <dbReference type="SAM" id="MobiDB-lite"/>
    </source>
</evidence>
<feature type="region of interest" description="Disordered" evidence="2">
    <location>
        <begin position="178"/>
        <end position="256"/>
    </location>
</feature>
<comment type="caution">
    <text evidence="3">The sequence shown here is derived from an EMBL/GenBank/DDBJ whole genome shotgun (WGS) entry which is preliminary data.</text>
</comment>
<dbReference type="Proteomes" id="UP001314263">
    <property type="component" value="Unassembled WGS sequence"/>
</dbReference>
<dbReference type="EMBL" id="CAUYUE010000001">
    <property type="protein sequence ID" value="CAK0736069.1"/>
    <property type="molecule type" value="Genomic_DNA"/>
</dbReference>
<sequence length="367" mass="39440">MIARKTPLAKDRGRRSSSRLGAVRLKAADECTTAGAPEDAHAPSQENPWDFVQDAFRRLAEPSVDTASPLSLDTLMPGRPALFDKASSSGLGAINAVGKAAVHVATSLDNAVETLFEGWNASPPKAATNADSQDRQQVVLLACAVPQRAGGMRLESSGIRRATPLQLGGSLQVKHDSVIEGGSSRATARQPAARSAKENADPLQDRHHQSQPKLSPDTCMTCPEIKESKVMDGNRTGGSAERCAHVSSSDEDVAPLGMPRVHDELETLKAAQTEYLHLRQQMSKVQSELTSTTTRCMALSRENELLKGSRLQQTSVPVHPPCNDPLAEQVAGQLQALLEEKARLALENARLAHENSSLQELLEYTDV</sequence>
<dbReference type="PANTHER" id="PTHR31016">
    <property type="entry name" value="OS04G0228100 PROTEIN"/>
    <property type="match status" value="1"/>
</dbReference>
<accession>A0AAV1HRU4</accession>
<dbReference type="PANTHER" id="PTHR31016:SF2">
    <property type="entry name" value="OS04G0228100 PROTEIN"/>
    <property type="match status" value="1"/>
</dbReference>
<feature type="region of interest" description="Disordered" evidence="2">
    <location>
        <begin position="1"/>
        <end position="24"/>
    </location>
</feature>
<keyword evidence="1" id="KW-0175">Coiled coil</keyword>
<name>A0AAV1HRU4_9CHLO</name>
<organism evidence="3 4">
    <name type="scientific">Coccomyxa viridis</name>
    <dbReference type="NCBI Taxonomy" id="1274662"/>
    <lineage>
        <taxon>Eukaryota</taxon>
        <taxon>Viridiplantae</taxon>
        <taxon>Chlorophyta</taxon>
        <taxon>core chlorophytes</taxon>
        <taxon>Trebouxiophyceae</taxon>
        <taxon>Trebouxiophyceae incertae sedis</taxon>
        <taxon>Coccomyxaceae</taxon>
        <taxon>Coccomyxa</taxon>
    </lineage>
</organism>
<protein>
    <submittedName>
        <fullName evidence="3">Uncharacterized protein</fullName>
    </submittedName>
</protein>
<keyword evidence="4" id="KW-1185">Reference proteome</keyword>
<feature type="coiled-coil region" evidence="1">
    <location>
        <begin position="327"/>
        <end position="354"/>
    </location>
</feature>
<reference evidence="3 4" key="1">
    <citation type="submission" date="2023-10" db="EMBL/GenBank/DDBJ databases">
        <authorList>
            <person name="Maclean D."/>
            <person name="Macfadyen A."/>
        </authorList>
    </citation>
    <scope>NUCLEOTIDE SEQUENCE [LARGE SCALE GENOMIC DNA]</scope>
</reference>
<feature type="compositionally biased region" description="Basic and acidic residues" evidence="2">
    <location>
        <begin position="195"/>
        <end position="208"/>
    </location>
</feature>
<proteinExistence type="predicted"/>
<evidence type="ECO:0000256" key="1">
    <source>
        <dbReference type="SAM" id="Coils"/>
    </source>
</evidence>
<dbReference type="AlphaFoldDB" id="A0AAV1HRU4"/>
<gene>
    <name evidence="3" type="ORF">CVIRNUC_000686</name>
</gene>
<evidence type="ECO:0000313" key="4">
    <source>
        <dbReference type="Proteomes" id="UP001314263"/>
    </source>
</evidence>
<evidence type="ECO:0000313" key="3">
    <source>
        <dbReference type="EMBL" id="CAK0736069.1"/>
    </source>
</evidence>